<dbReference type="InterPro" id="IPR021214">
    <property type="entry name" value="DUF2568"/>
</dbReference>
<evidence type="ECO:0000256" key="1">
    <source>
        <dbReference type="SAM" id="Phobius"/>
    </source>
</evidence>
<feature type="transmembrane region" description="Helical" evidence="1">
    <location>
        <begin position="88"/>
        <end position="117"/>
    </location>
</feature>
<dbReference type="RefSeq" id="WP_378484079.1">
    <property type="nucleotide sequence ID" value="NZ_JBHUFB010000007.1"/>
</dbReference>
<keyword evidence="1" id="KW-0812">Transmembrane</keyword>
<protein>
    <submittedName>
        <fullName evidence="2">DUF2568 domain-containing protein</fullName>
    </submittedName>
</protein>
<gene>
    <name evidence="2" type="ORF">ACFSJG_04895</name>
</gene>
<dbReference type="Pfam" id="PF10823">
    <property type="entry name" value="DUF2568"/>
    <property type="match status" value="1"/>
</dbReference>
<dbReference type="Proteomes" id="UP001597286">
    <property type="component" value="Unassembled WGS sequence"/>
</dbReference>
<keyword evidence="1" id="KW-0472">Membrane</keyword>
<reference evidence="3" key="1">
    <citation type="journal article" date="2019" name="Int. J. Syst. Evol. Microbiol.">
        <title>The Global Catalogue of Microorganisms (GCM) 10K type strain sequencing project: providing services to taxonomists for standard genome sequencing and annotation.</title>
        <authorList>
            <consortium name="The Broad Institute Genomics Platform"/>
            <consortium name="The Broad Institute Genome Sequencing Center for Infectious Disease"/>
            <person name="Wu L."/>
            <person name="Ma J."/>
        </authorList>
    </citation>
    <scope>NUCLEOTIDE SEQUENCE [LARGE SCALE GENOMIC DNA]</scope>
    <source>
        <strain evidence="3">DT72</strain>
    </source>
</reference>
<accession>A0ABW4NZZ8</accession>
<feature type="transmembrane region" description="Helical" evidence="1">
    <location>
        <begin position="47"/>
        <end position="68"/>
    </location>
</feature>
<name>A0ABW4NZZ8_9NOCA</name>
<feature type="transmembrane region" description="Helical" evidence="1">
    <location>
        <begin position="20"/>
        <end position="40"/>
    </location>
</feature>
<organism evidence="2 3">
    <name type="scientific">Rhodococcus gannanensis</name>
    <dbReference type="NCBI Taxonomy" id="1960308"/>
    <lineage>
        <taxon>Bacteria</taxon>
        <taxon>Bacillati</taxon>
        <taxon>Actinomycetota</taxon>
        <taxon>Actinomycetes</taxon>
        <taxon>Mycobacteriales</taxon>
        <taxon>Nocardiaceae</taxon>
        <taxon>Rhodococcus</taxon>
    </lineage>
</organism>
<comment type="caution">
    <text evidence="2">The sequence shown here is derived from an EMBL/GenBank/DDBJ whole genome shotgun (WGS) entry which is preliminary data.</text>
</comment>
<keyword evidence="3" id="KW-1185">Reference proteome</keyword>
<dbReference type="EMBL" id="JBHUFB010000007">
    <property type="protein sequence ID" value="MFD1811541.1"/>
    <property type="molecule type" value="Genomic_DNA"/>
</dbReference>
<keyword evidence="1" id="KW-1133">Transmembrane helix</keyword>
<sequence>MTSAGVPPATGGHQHVVTGVLYAASFLLELTMLTVLALSGAAVGESLLVRVAAGIALPVAAAAVWAVWMAPTSTHRLANPRRLVAQVGLFALTGLLAAGLLAPWVGAAFFVAATLVFGELARREKR</sequence>
<proteinExistence type="predicted"/>
<evidence type="ECO:0000313" key="3">
    <source>
        <dbReference type="Proteomes" id="UP001597286"/>
    </source>
</evidence>
<evidence type="ECO:0000313" key="2">
    <source>
        <dbReference type="EMBL" id="MFD1811541.1"/>
    </source>
</evidence>